<evidence type="ECO:0000256" key="1">
    <source>
        <dbReference type="SAM" id="Phobius"/>
    </source>
</evidence>
<keyword evidence="1" id="KW-0812">Transmembrane</keyword>
<keyword evidence="1" id="KW-1133">Transmembrane helix</keyword>
<dbReference type="RefSeq" id="WP_156627069.1">
    <property type="nucleotide sequence ID" value="NZ_CACRTO010000034.1"/>
</dbReference>
<protein>
    <submittedName>
        <fullName evidence="2">Uncharacterized protein</fullName>
    </submittedName>
</protein>
<dbReference type="AlphaFoldDB" id="A0A6N3FBN2"/>
<feature type="transmembrane region" description="Helical" evidence="1">
    <location>
        <begin position="6"/>
        <end position="29"/>
    </location>
</feature>
<sequence>MKKLKSSSFIIIIMSVVILLLLGLSCYLFNESRKPDYKIAIGTYTNKYGDRLISYPISNKEDYRAILFALINANSIEEPAIISKLPDASILISDSKQGVGYLDADVWFAEDKVIFNLGEKNNIDSNYKVINGEYAKYINEFISKYKPENNFD</sequence>
<keyword evidence="1" id="KW-0472">Membrane</keyword>
<dbReference type="EMBL" id="CACRTO010000034">
    <property type="protein sequence ID" value="VYU49522.1"/>
    <property type="molecule type" value="Genomic_DNA"/>
</dbReference>
<dbReference type="PROSITE" id="PS51257">
    <property type="entry name" value="PROKAR_LIPOPROTEIN"/>
    <property type="match status" value="1"/>
</dbReference>
<proteinExistence type="predicted"/>
<reference evidence="2" key="1">
    <citation type="submission" date="2019-11" db="EMBL/GenBank/DDBJ databases">
        <authorList>
            <person name="Feng L."/>
        </authorList>
    </citation>
    <scope>NUCLEOTIDE SEQUENCE</scope>
    <source>
        <strain evidence="2">CTertiumLFYP3</strain>
    </source>
</reference>
<name>A0A6N3FBN2_9CLOT</name>
<accession>A0A6N3FBN2</accession>
<evidence type="ECO:0000313" key="2">
    <source>
        <dbReference type="EMBL" id="VYU49522.1"/>
    </source>
</evidence>
<organism evidence="2">
    <name type="scientific">Clostridium tertium</name>
    <dbReference type="NCBI Taxonomy" id="1559"/>
    <lineage>
        <taxon>Bacteria</taxon>
        <taxon>Bacillati</taxon>
        <taxon>Bacillota</taxon>
        <taxon>Clostridia</taxon>
        <taxon>Eubacteriales</taxon>
        <taxon>Clostridiaceae</taxon>
        <taxon>Clostridium</taxon>
    </lineage>
</organism>
<gene>
    <name evidence="2" type="ORF">CTLFYP3_00039</name>
</gene>